<protein>
    <recommendedName>
        <fullName evidence="6">DUF11 domain-containing protein</fullName>
    </recommendedName>
</protein>
<dbReference type="NCBIfam" id="TIGR01451">
    <property type="entry name" value="B_ant_repeat"/>
    <property type="match status" value="1"/>
</dbReference>
<dbReference type="InterPro" id="IPR047589">
    <property type="entry name" value="DUF11_rpt"/>
</dbReference>
<reference evidence="4 5" key="1">
    <citation type="submission" date="2015-09" db="EMBL/GenBank/DDBJ databases">
        <title>Genome sequence of the marine flavobacterium Croceitalea dokdonensis DOKDO 023 that contains proton- and sodium-pumping rhodopsins.</title>
        <authorList>
            <person name="Kwon S.-K."/>
            <person name="Lee H.K."/>
            <person name="Kwak M.-J."/>
            <person name="Kim J.F."/>
        </authorList>
    </citation>
    <scope>NUCLEOTIDE SEQUENCE [LARGE SCALE GENOMIC DNA]</scope>
    <source>
        <strain evidence="4 5">DOKDO 023</strain>
    </source>
</reference>
<sequence length="932" mass="99152">MGQNFKWGGVPNLGTHSSKSNTLGIMATEDNTTITLSGYNPDCTFRLGSDSDGITDNSYQIILDENESFVFEAYLGNTFSLAQSEGWIGASVNSDKDIVISNGMLNYGRQANATNRDAGMDQPVPEDRLGKEYVFVRAGGTDANEFPIIIATQNNTQIFVNGALTPMATINSGEFFMVPGSNYSSSTPGANMYVRVSKDAYAYQNIAGSTGIQTAGLNFVAPLNCLIPDTVNNIPDITDAANTTLTGGITIIASTTTPDSNIVVTDGTGIVTMPASNSVAGNSDWKTFYIPNLSGNVDVQSTGPIAVGFFGVNSNRGIAGYFSGFDVAPNVDLQITGTQCLPGASLEIIGEVFDAYQWYGDGELIVGATNTTYNPTVAGDYFVRVTKGPCTYDSNTLAAYYCDPDIELIKTADATTINEGETVTFTITVQNYAVDPATNLVVTDVLPAGLTLVSATPSTGSWSSPNWTIGTLTSGTLETINITAIADSNNTATQSQWVANIATNNQDQVDSNITPDLASVAVIINNDFDADGVMDVNDLDDDNDGIQDCVESNRSINNGVFGWYFNSPSGTVAMDNVYDPGINSWFLTQASNITFSGISASTPSSALQINNIPSSSYEEAFANDEYIEVSFTTAGDLANPVLQNINFGWYQPSGGNSYSLSARLSADGFTSSIPTVTDLAVVNDGATYQVFDLLDEPILPLNPNTTYTLRIYVYGQNNDGFSYSLFDDVNFTISSCEGINSDGDTVLDSYDLDSDNDGCSDANEAYNDRNADGGDGEAYGTGTPPATNPDGTVTAATYPAPADMDTNGTFDFQESGAAPNISVQPLDEKVFLPNNGSFGITESNTDNFQWQVSIDGGLVFNDISDGAEYTGTQTDVLTVLNPNLNKNGYIYRVRLTNDSFICGETFSNTAVLNVGPRSIITNRRITFRVNPN</sequence>
<dbReference type="Proteomes" id="UP000050280">
    <property type="component" value="Unassembled WGS sequence"/>
</dbReference>
<evidence type="ECO:0000313" key="5">
    <source>
        <dbReference type="Proteomes" id="UP000050280"/>
    </source>
</evidence>
<comment type="caution">
    <text evidence="4">The sequence shown here is derived from an EMBL/GenBank/DDBJ whole genome shotgun (WGS) entry which is preliminary data.</text>
</comment>
<accession>A0A0P7AT90</accession>
<dbReference type="PANTHER" id="PTHR34819:SF3">
    <property type="entry name" value="CELL SURFACE PROTEIN"/>
    <property type="match status" value="1"/>
</dbReference>
<name>A0A0P7AT90_9FLAO</name>
<dbReference type="PANTHER" id="PTHR34819">
    <property type="entry name" value="LARGE CYSTEINE-RICH PERIPLASMIC PROTEIN OMCB"/>
    <property type="match status" value="1"/>
</dbReference>
<evidence type="ECO:0000313" key="4">
    <source>
        <dbReference type="EMBL" id="KPM31624.1"/>
    </source>
</evidence>
<evidence type="ECO:0000259" key="2">
    <source>
        <dbReference type="Pfam" id="PF01345"/>
    </source>
</evidence>
<gene>
    <name evidence="4" type="ORF">I595_2118</name>
</gene>
<dbReference type="InterPro" id="IPR051172">
    <property type="entry name" value="Chlamydia_OmcB"/>
</dbReference>
<evidence type="ECO:0000256" key="1">
    <source>
        <dbReference type="SAM" id="MobiDB-lite"/>
    </source>
</evidence>
<dbReference type="AlphaFoldDB" id="A0A0P7AT90"/>
<evidence type="ECO:0008006" key="6">
    <source>
        <dbReference type="Google" id="ProtNLM"/>
    </source>
</evidence>
<dbReference type="InterPro" id="IPR035234">
    <property type="entry name" value="IgGFc-bd_N"/>
</dbReference>
<organism evidence="4 5">
    <name type="scientific">Croceitalea dokdonensis DOKDO 023</name>
    <dbReference type="NCBI Taxonomy" id="1300341"/>
    <lineage>
        <taxon>Bacteria</taxon>
        <taxon>Pseudomonadati</taxon>
        <taxon>Bacteroidota</taxon>
        <taxon>Flavobacteriia</taxon>
        <taxon>Flavobacteriales</taxon>
        <taxon>Flavobacteriaceae</taxon>
        <taxon>Croceitalea</taxon>
    </lineage>
</organism>
<feature type="domain" description="IgGFc-binding protein N-terminal" evidence="3">
    <location>
        <begin position="2"/>
        <end position="311"/>
    </location>
</feature>
<dbReference type="Pfam" id="PF01345">
    <property type="entry name" value="DUF11"/>
    <property type="match status" value="1"/>
</dbReference>
<keyword evidence="5" id="KW-1185">Reference proteome</keyword>
<feature type="domain" description="DUF11" evidence="2">
    <location>
        <begin position="405"/>
        <end position="522"/>
    </location>
</feature>
<dbReference type="Pfam" id="PF17517">
    <property type="entry name" value="IgGFc_binding"/>
    <property type="match status" value="1"/>
</dbReference>
<dbReference type="STRING" id="1300341.I595_2118"/>
<dbReference type="EMBL" id="LDJX01000004">
    <property type="protein sequence ID" value="KPM31624.1"/>
    <property type="molecule type" value="Genomic_DNA"/>
</dbReference>
<proteinExistence type="predicted"/>
<feature type="region of interest" description="Disordered" evidence="1">
    <location>
        <begin position="758"/>
        <end position="791"/>
    </location>
</feature>
<evidence type="ECO:0000259" key="3">
    <source>
        <dbReference type="Pfam" id="PF17517"/>
    </source>
</evidence>
<dbReference type="InterPro" id="IPR001434">
    <property type="entry name" value="OmcB-like_DUF11"/>
</dbReference>
<dbReference type="PATRIC" id="fig|1300341.3.peg.2295"/>